<evidence type="ECO:0000256" key="1">
    <source>
        <dbReference type="ARBA" id="ARBA00022448"/>
    </source>
</evidence>
<keyword evidence="4 8" id="KW-0067">ATP-binding</keyword>
<evidence type="ECO:0000256" key="2">
    <source>
        <dbReference type="ARBA" id="ARBA00022475"/>
    </source>
</evidence>
<sequence>MASVAFDRVVKRFGAHTVIEDLTLEIEDGEWLVLLGPSGCGKSTLLRMLAGLEDLSAGEIRLDGRVVNRLGPPQRNVAMVFQNYALYPHMTVRENLAFPLRMRRLRRVDRDERIQAAADMLGLGGLLERKPAELSGGQRQRVAMGRAIVREPSVFLMDEPLSNLDARLRAQIRMQIAELQQQLRTTTLYVTHDQVEAMTLGQRVAVMDQGRLQQVAAPLELYQRPANLFVAGFLGNPPMNRWVVQLRADDDRFELGLAGQWIPLPGPPPAEAQYVGLRPEALVPPAPGAPRIRVRVDAVEALGYETLIHFADRQGLDDGAMTARWPTGVELARTGDLVELAPDLAALHWFDRDGRRIAGDGRS</sequence>
<dbReference type="CDD" id="cd03301">
    <property type="entry name" value="ABC_MalK_N"/>
    <property type="match status" value="1"/>
</dbReference>
<dbReference type="RefSeq" id="WP_369668238.1">
    <property type="nucleotide sequence ID" value="NZ_JBDKXB010000030.1"/>
</dbReference>
<keyword evidence="2" id="KW-1003">Cell membrane</keyword>
<dbReference type="InterPro" id="IPR027417">
    <property type="entry name" value="P-loop_NTPase"/>
</dbReference>
<keyword evidence="9" id="KW-1185">Reference proteome</keyword>
<dbReference type="SUPFAM" id="SSF52540">
    <property type="entry name" value="P-loop containing nucleoside triphosphate hydrolases"/>
    <property type="match status" value="1"/>
</dbReference>
<dbReference type="Pfam" id="PF00005">
    <property type="entry name" value="ABC_tran"/>
    <property type="match status" value="1"/>
</dbReference>
<name>A0ABV4BHT4_9GAMM</name>
<dbReference type="GO" id="GO:0005524">
    <property type="term" value="F:ATP binding"/>
    <property type="evidence" value="ECO:0007669"/>
    <property type="project" value="UniProtKB-KW"/>
</dbReference>
<dbReference type="InterPro" id="IPR003439">
    <property type="entry name" value="ABC_transporter-like_ATP-bd"/>
</dbReference>
<evidence type="ECO:0000313" key="9">
    <source>
        <dbReference type="Proteomes" id="UP001564408"/>
    </source>
</evidence>
<dbReference type="PROSITE" id="PS00211">
    <property type="entry name" value="ABC_TRANSPORTER_1"/>
    <property type="match status" value="1"/>
</dbReference>
<dbReference type="PANTHER" id="PTHR43875">
    <property type="entry name" value="MALTODEXTRIN IMPORT ATP-BINDING PROTEIN MSMX"/>
    <property type="match status" value="1"/>
</dbReference>
<reference evidence="8 9" key="1">
    <citation type="submission" date="2024-05" db="EMBL/GenBank/DDBJ databases">
        <title>Genome Sequence and Characterization of the New Strain Purple Sulfur Bacterium of Genus Thioalkalicoccus.</title>
        <authorList>
            <person name="Bryantseva I.A."/>
            <person name="Kyndt J.A."/>
            <person name="Imhoff J.F."/>
        </authorList>
    </citation>
    <scope>NUCLEOTIDE SEQUENCE [LARGE SCALE GENOMIC DNA]</scope>
    <source>
        <strain evidence="8 9">Um2</strain>
    </source>
</reference>
<evidence type="ECO:0000313" key="8">
    <source>
        <dbReference type="EMBL" id="MEY6433852.1"/>
    </source>
</evidence>
<organism evidence="8 9">
    <name type="scientific">Thioalkalicoccus limnaeus</name>
    <dbReference type="NCBI Taxonomy" id="120681"/>
    <lineage>
        <taxon>Bacteria</taxon>
        <taxon>Pseudomonadati</taxon>
        <taxon>Pseudomonadota</taxon>
        <taxon>Gammaproteobacteria</taxon>
        <taxon>Chromatiales</taxon>
        <taxon>Chromatiaceae</taxon>
        <taxon>Thioalkalicoccus</taxon>
    </lineage>
</organism>
<dbReference type="Pfam" id="PF08402">
    <property type="entry name" value="TOBE_2"/>
    <property type="match status" value="1"/>
</dbReference>
<dbReference type="InterPro" id="IPR015855">
    <property type="entry name" value="ABC_transpr_MalK-like"/>
</dbReference>
<dbReference type="InterPro" id="IPR008995">
    <property type="entry name" value="Mo/tungstate-bd_C_term_dom"/>
</dbReference>
<dbReference type="Proteomes" id="UP001564408">
    <property type="component" value="Unassembled WGS sequence"/>
</dbReference>
<comment type="caution">
    <text evidence="8">The sequence shown here is derived from an EMBL/GenBank/DDBJ whole genome shotgun (WGS) entry which is preliminary data.</text>
</comment>
<gene>
    <name evidence="8" type="primary">ugpC</name>
    <name evidence="8" type="ORF">ABC977_15720</name>
</gene>
<dbReference type="NCBIfam" id="NF008653">
    <property type="entry name" value="PRK11650.1"/>
    <property type="match status" value="1"/>
</dbReference>
<dbReference type="EMBL" id="JBDKXB010000030">
    <property type="protein sequence ID" value="MEY6433852.1"/>
    <property type="molecule type" value="Genomic_DNA"/>
</dbReference>
<dbReference type="SUPFAM" id="SSF50331">
    <property type="entry name" value="MOP-like"/>
    <property type="match status" value="1"/>
</dbReference>
<evidence type="ECO:0000256" key="6">
    <source>
        <dbReference type="ARBA" id="ARBA00023136"/>
    </source>
</evidence>
<keyword evidence="6" id="KW-0472">Membrane</keyword>
<dbReference type="InterPro" id="IPR012340">
    <property type="entry name" value="NA-bd_OB-fold"/>
</dbReference>
<evidence type="ECO:0000259" key="7">
    <source>
        <dbReference type="PROSITE" id="PS50893"/>
    </source>
</evidence>
<dbReference type="InterPro" id="IPR047641">
    <property type="entry name" value="ABC_transpr_MalK/UgpC-like"/>
</dbReference>
<evidence type="ECO:0000256" key="3">
    <source>
        <dbReference type="ARBA" id="ARBA00022741"/>
    </source>
</evidence>
<proteinExistence type="predicted"/>
<accession>A0ABV4BHT4</accession>
<protein>
    <submittedName>
        <fullName evidence="8">Sn-glycerol-3-phosphate ABC transporter ATP-binding protein UgpC</fullName>
    </submittedName>
</protein>
<keyword evidence="1" id="KW-0813">Transport</keyword>
<dbReference type="InterPro" id="IPR003593">
    <property type="entry name" value="AAA+_ATPase"/>
</dbReference>
<dbReference type="SMART" id="SM00382">
    <property type="entry name" value="AAA"/>
    <property type="match status" value="1"/>
</dbReference>
<feature type="domain" description="ABC transporter" evidence="7">
    <location>
        <begin position="4"/>
        <end position="234"/>
    </location>
</feature>
<evidence type="ECO:0000256" key="4">
    <source>
        <dbReference type="ARBA" id="ARBA00022840"/>
    </source>
</evidence>
<dbReference type="Gene3D" id="3.40.50.300">
    <property type="entry name" value="P-loop containing nucleotide triphosphate hydrolases"/>
    <property type="match status" value="1"/>
</dbReference>
<dbReference type="Gene3D" id="2.40.50.140">
    <property type="entry name" value="Nucleic acid-binding proteins"/>
    <property type="match status" value="1"/>
</dbReference>
<dbReference type="PROSITE" id="PS50893">
    <property type="entry name" value="ABC_TRANSPORTER_2"/>
    <property type="match status" value="1"/>
</dbReference>
<keyword evidence="3" id="KW-0547">Nucleotide-binding</keyword>
<dbReference type="Gene3D" id="2.40.50.100">
    <property type="match status" value="1"/>
</dbReference>
<evidence type="ECO:0000256" key="5">
    <source>
        <dbReference type="ARBA" id="ARBA00022967"/>
    </source>
</evidence>
<dbReference type="InterPro" id="IPR017871">
    <property type="entry name" value="ABC_transporter-like_CS"/>
</dbReference>
<keyword evidence="5" id="KW-1278">Translocase</keyword>
<dbReference type="PANTHER" id="PTHR43875:SF15">
    <property type="entry name" value="TREHALOSE IMPORT ATP-BINDING PROTEIN SUGC"/>
    <property type="match status" value="1"/>
</dbReference>
<dbReference type="InterPro" id="IPR013611">
    <property type="entry name" value="Transp-assoc_OB_typ2"/>
</dbReference>